<evidence type="ECO:0000259" key="1">
    <source>
        <dbReference type="Pfam" id="PF15611"/>
    </source>
</evidence>
<reference evidence="3" key="1">
    <citation type="submission" date="2015-09" db="EMBL/GenBank/DDBJ databases">
        <authorList>
            <person name="Daims H."/>
        </authorList>
    </citation>
    <scope>NUCLEOTIDE SEQUENCE [LARGE SCALE GENOMIC DNA]</scope>
</reference>
<dbReference type="Pfam" id="PF15611">
    <property type="entry name" value="EH_Signature"/>
    <property type="match status" value="1"/>
</dbReference>
<protein>
    <recommendedName>
        <fullName evidence="1">Zorya protein ZorC EH domain-containing protein</fullName>
    </recommendedName>
</protein>
<sequence>MWFRCRQAHIDVHSLYGLAMSETISLADAFAALQQLNKQVKRSAHQPLNWVPSFPSKLSRLVKSWGDIPPFKGLLVPADEVILQKWQRYRESNDTLELSFYEIGRLCQHPTSATDPLFYHYLVRKRYSPPPYALLGLVYTYHARWCSLTVGNRRFIEEALEAFLQAYRGFFKALCVWQKCLDYIIGSEAPVRLGRELADKRSIPESFAATYALHTNTEFWAEALAQAAEHIVHRIERVPVSQLEYLTQTLFADPGIPKSRVKELLAKAILSQRCDKDELARTIIINFALGATDFGDPRVHQAGWIGIEAARERFISWLSREDIKFFFDLVIDRSSDRQGRKPYWLMWLPQLKRTRVLLSRHDQDRIRLRLQRRNEQIPSYGLLDAPDTSAFLLDFGSVVIVEFSKSPNASYLYPRAIARDLFRDFYQQNRRWTVQELKRRDLVEREAARRLEHRRYRHNQWQDEMTGLLTRHYRLHRPE</sequence>
<keyword evidence="3" id="KW-1185">Reference proteome</keyword>
<organism evidence="2 3">
    <name type="scientific">Candidatus Nitrospira inopinata</name>
    <dbReference type="NCBI Taxonomy" id="1715989"/>
    <lineage>
        <taxon>Bacteria</taxon>
        <taxon>Pseudomonadati</taxon>
        <taxon>Nitrospirota</taxon>
        <taxon>Nitrospiria</taxon>
        <taxon>Nitrospirales</taxon>
        <taxon>Nitrospiraceae</taxon>
        <taxon>Nitrospira</taxon>
    </lineage>
</organism>
<dbReference type="EMBL" id="LN885086">
    <property type="protein sequence ID" value="CUQ65732.1"/>
    <property type="molecule type" value="Genomic_DNA"/>
</dbReference>
<dbReference type="STRING" id="1715989.NITINOP_0757"/>
<dbReference type="Proteomes" id="UP000066284">
    <property type="component" value="Chromosome 1"/>
</dbReference>
<feature type="domain" description="Zorya protein ZorC EH" evidence="1">
    <location>
        <begin position="177"/>
        <end position="463"/>
    </location>
</feature>
<evidence type="ECO:0000313" key="3">
    <source>
        <dbReference type="Proteomes" id="UP000066284"/>
    </source>
</evidence>
<dbReference type="InterPro" id="IPR028943">
    <property type="entry name" value="ZorC_EH_Signature_dom"/>
</dbReference>
<accession>A0A0S4KTN4</accession>
<proteinExistence type="predicted"/>
<dbReference type="AlphaFoldDB" id="A0A0S4KTN4"/>
<dbReference type="KEGG" id="nio:NITINOP_0757"/>
<name>A0A0S4KTN4_9BACT</name>
<evidence type="ECO:0000313" key="2">
    <source>
        <dbReference type="EMBL" id="CUQ65732.1"/>
    </source>
</evidence>
<gene>
    <name evidence="2" type="ORF">NITINOP_0757</name>
</gene>